<evidence type="ECO:0008006" key="5">
    <source>
        <dbReference type="Google" id="ProtNLM"/>
    </source>
</evidence>
<dbReference type="InterPro" id="IPR050078">
    <property type="entry name" value="Ribosomal_L11_MeTrfase_PrmA"/>
</dbReference>
<dbReference type="SUPFAM" id="SSF53335">
    <property type="entry name" value="S-adenosyl-L-methionine-dependent methyltransferases"/>
    <property type="match status" value="1"/>
</dbReference>
<dbReference type="GO" id="GO:0016279">
    <property type="term" value="F:protein-lysine N-methyltransferase activity"/>
    <property type="evidence" value="ECO:0007669"/>
    <property type="project" value="TreeGrafter"/>
</dbReference>
<accession>A0A0N9U2D8</accession>
<dbReference type="PATRIC" id="fig|33050.5.peg.358"/>
<dbReference type="CDD" id="cd02440">
    <property type="entry name" value="AdoMet_MTases"/>
    <property type="match status" value="1"/>
</dbReference>
<gene>
    <name evidence="3" type="ORF">AN936_01715</name>
</gene>
<organism evidence="3 4">
    <name type="scientific">Sphingopyxis macrogoltabida</name>
    <name type="common">Sphingomonas macrogoltabidus</name>
    <dbReference type="NCBI Taxonomy" id="33050"/>
    <lineage>
        <taxon>Bacteria</taxon>
        <taxon>Pseudomonadati</taxon>
        <taxon>Pseudomonadota</taxon>
        <taxon>Alphaproteobacteria</taxon>
        <taxon>Sphingomonadales</taxon>
        <taxon>Sphingomonadaceae</taxon>
        <taxon>Sphingopyxis</taxon>
    </lineage>
</organism>
<keyword evidence="1" id="KW-0489">Methyltransferase</keyword>
<dbReference type="InterPro" id="IPR029063">
    <property type="entry name" value="SAM-dependent_MTases_sf"/>
</dbReference>
<dbReference type="Gene3D" id="3.40.50.150">
    <property type="entry name" value="Vaccinia Virus protein VP39"/>
    <property type="match status" value="1"/>
</dbReference>
<dbReference type="RefSeq" id="WP_054586631.1">
    <property type="nucleotide sequence ID" value="NZ_CP012700.1"/>
</dbReference>
<evidence type="ECO:0000313" key="3">
    <source>
        <dbReference type="EMBL" id="ALH79136.1"/>
    </source>
</evidence>
<dbReference type="PANTHER" id="PTHR43648:SF1">
    <property type="entry name" value="ELECTRON TRANSFER FLAVOPROTEIN BETA SUBUNIT LYSINE METHYLTRANSFERASE"/>
    <property type="match status" value="1"/>
</dbReference>
<dbReference type="EMBL" id="CP012700">
    <property type="protein sequence ID" value="ALH79136.1"/>
    <property type="molecule type" value="Genomic_DNA"/>
</dbReference>
<name>A0A0N9U2D8_SPHMC</name>
<reference evidence="3 4" key="1">
    <citation type="journal article" date="2015" name="Genome Announc.">
        <title>Complete Genome Sequence of Polypropylene Glycol- and Polyethylene Glycol-Degrading Sphingopyxis macrogoltabida Strain EY-1.</title>
        <authorList>
            <person name="Ohtsubo Y."/>
            <person name="Nagata Y."/>
            <person name="Numata M."/>
            <person name="Tsuchikane K."/>
            <person name="Hosoyama A."/>
            <person name="Yamazoe A."/>
            <person name="Tsuda M."/>
            <person name="Fujita N."/>
            <person name="Kawai F."/>
        </authorList>
    </citation>
    <scope>NUCLEOTIDE SEQUENCE [LARGE SCALE GENOMIC DNA]</scope>
    <source>
        <strain evidence="3 4">EY-1</strain>
    </source>
</reference>
<protein>
    <recommendedName>
        <fullName evidence="5">Methyltransferase</fullName>
    </recommendedName>
</protein>
<evidence type="ECO:0000256" key="2">
    <source>
        <dbReference type="ARBA" id="ARBA00022679"/>
    </source>
</evidence>
<proteinExistence type="predicted"/>
<evidence type="ECO:0000313" key="4">
    <source>
        <dbReference type="Proteomes" id="UP000058074"/>
    </source>
</evidence>
<dbReference type="OrthoDB" id="9794615at2"/>
<dbReference type="Pfam" id="PF06325">
    <property type="entry name" value="PrmA"/>
    <property type="match status" value="1"/>
</dbReference>
<dbReference type="PANTHER" id="PTHR43648">
    <property type="entry name" value="ELECTRON TRANSFER FLAVOPROTEIN BETA SUBUNIT LYSINE METHYLTRANSFERASE"/>
    <property type="match status" value="1"/>
</dbReference>
<evidence type="ECO:0000256" key="1">
    <source>
        <dbReference type="ARBA" id="ARBA00022603"/>
    </source>
</evidence>
<dbReference type="GO" id="GO:0032259">
    <property type="term" value="P:methylation"/>
    <property type="evidence" value="ECO:0007669"/>
    <property type="project" value="UniProtKB-KW"/>
</dbReference>
<dbReference type="Proteomes" id="UP000058074">
    <property type="component" value="Chromosome"/>
</dbReference>
<dbReference type="AlphaFoldDB" id="A0A0N9U2D8"/>
<sequence length="211" mass="22419">MTPADRRAFIRDNLPVSPVPAIPEIRLHKAGPASGLGRLATHDTAGFAAPYWAHYWAGGLALARHILDHPESVAGRRVLDLGAGSGLVAIAAAKAGARQVTAIDTDPYAVTALELNAALNGVQLDIRAGDVAGLDTPDADLILAGDLFYSEELASTVVAFLDRCRIDALIGDPWRRSRPLTRLQEIARYDVAESGSTTKPGGVFRFLHRAP</sequence>
<dbReference type="KEGG" id="smag:AN936_01715"/>
<keyword evidence="2" id="KW-0808">Transferase</keyword>